<evidence type="ECO:0000313" key="1">
    <source>
        <dbReference type="EMBL" id="MCG4691378.1"/>
    </source>
</evidence>
<protein>
    <submittedName>
        <fullName evidence="1">Uncharacterized protein</fullName>
    </submittedName>
</protein>
<sequence>GKKISIISSESYESNDNSLEKFEINTSRAAVKWGKWQYNTMYINTGGLGTASIAGLIALKAGWTPVGAAAVIAAAVAGK</sequence>
<feature type="non-terminal residue" evidence="1">
    <location>
        <position position="1"/>
    </location>
</feature>
<dbReference type="AlphaFoldDB" id="A0AAW5BUP8"/>
<dbReference type="RefSeq" id="WP_238077305.1">
    <property type="nucleotide sequence ID" value="NZ_JAKNGO010000253.1"/>
</dbReference>
<comment type="caution">
    <text evidence="1">The sequence shown here is derived from an EMBL/GenBank/DDBJ whole genome shotgun (WGS) entry which is preliminary data.</text>
</comment>
<evidence type="ECO:0000313" key="2">
    <source>
        <dbReference type="Proteomes" id="UP001200843"/>
    </source>
</evidence>
<organism evidence="1 2">
    <name type="scientific">Phocaeicola vulgatus</name>
    <name type="common">Bacteroides vulgatus</name>
    <dbReference type="NCBI Taxonomy" id="821"/>
    <lineage>
        <taxon>Bacteria</taxon>
        <taxon>Pseudomonadati</taxon>
        <taxon>Bacteroidota</taxon>
        <taxon>Bacteroidia</taxon>
        <taxon>Bacteroidales</taxon>
        <taxon>Bacteroidaceae</taxon>
        <taxon>Phocaeicola</taxon>
    </lineage>
</organism>
<dbReference type="Proteomes" id="UP001200843">
    <property type="component" value="Unassembled WGS sequence"/>
</dbReference>
<gene>
    <name evidence="1" type="ORF">L0N01_22655</name>
</gene>
<feature type="non-terminal residue" evidence="1">
    <location>
        <position position="79"/>
    </location>
</feature>
<name>A0AAW5BUP8_PHOVU</name>
<dbReference type="EMBL" id="JAKNGO010000253">
    <property type="protein sequence ID" value="MCG4691378.1"/>
    <property type="molecule type" value="Genomic_DNA"/>
</dbReference>
<proteinExistence type="predicted"/>
<accession>A0AAW5BUP8</accession>
<reference evidence="1" key="1">
    <citation type="submission" date="2022-01" db="EMBL/GenBank/DDBJ databases">
        <title>Collection of gut derived symbiotic bacterial strains cultured from healthy donors.</title>
        <authorList>
            <person name="Lin H."/>
            <person name="Kohout C."/>
            <person name="Waligurski E."/>
            <person name="Pamer E.G."/>
        </authorList>
    </citation>
    <scope>NUCLEOTIDE SEQUENCE</scope>
    <source>
        <strain evidence="1">DFI.6.72</strain>
    </source>
</reference>